<reference evidence="3" key="1">
    <citation type="submission" date="2015-09" db="EMBL/GenBank/DDBJ databases">
        <authorList>
            <consortium name="Pathogen Informatics"/>
        </authorList>
    </citation>
    <scope>NUCLEOTIDE SEQUENCE [LARGE SCALE GENOMIC DNA]</scope>
    <source>
        <strain evidence="3">Lake Konstanz</strain>
    </source>
</reference>
<sequence>MREGQRFHAGRQHALVAPGVTGLVFTVDPNQVGKAIREMQLYLDRFQTIFADEVDQSDSDDDDEDINVSSVDAPEAPTTSISSLLAAELAQFRKGDAATVGDDGTTVIKRPPRVKKNQVMFSVLETHCKGYLFINVPHAVTDRTSSNHNNKRPREDDDAEVPLATTVAPEASSSSAATRACRVNDRVPQLVDALFKELEEHPTRPVSRFTYRLFPCSISCCPVSAAMTAAVRELASRIPPIPGRSAIKVGVHFNIKNNSNVEKEKISLRSDLETCLPQNRFLVLPCGRKGIELDGVFQVHVLHSTCCVGYAPAYSLRKDYNVHDFGREDEKKAE</sequence>
<dbReference type="OrthoDB" id="277550at2759"/>
<dbReference type="PANTHER" id="PTHR13452">
    <property type="entry name" value="THUMP DOMAIN CONTAINING PROTEIN 1-RELATED"/>
    <property type="match status" value="1"/>
</dbReference>
<dbReference type="GO" id="GO:0003723">
    <property type="term" value="F:RNA binding"/>
    <property type="evidence" value="ECO:0007669"/>
    <property type="project" value="InterPro"/>
</dbReference>
<dbReference type="AlphaFoldDB" id="A0A0S4J2S0"/>
<name>A0A0S4J2S0_BODSA</name>
<evidence type="ECO:0000313" key="3">
    <source>
        <dbReference type="Proteomes" id="UP000051952"/>
    </source>
</evidence>
<evidence type="ECO:0008006" key="4">
    <source>
        <dbReference type="Google" id="ProtNLM"/>
    </source>
</evidence>
<dbReference type="PANTHER" id="PTHR13452:SF10">
    <property type="entry name" value="THUMP DOMAIN-CONTAINING PROTEIN 1"/>
    <property type="match status" value="1"/>
</dbReference>
<proteinExistence type="predicted"/>
<accession>A0A0S4J2S0</accession>
<feature type="region of interest" description="Disordered" evidence="1">
    <location>
        <begin position="142"/>
        <end position="161"/>
    </location>
</feature>
<feature type="region of interest" description="Disordered" evidence="1">
    <location>
        <begin position="54"/>
        <end position="74"/>
    </location>
</feature>
<dbReference type="InterPro" id="IPR040183">
    <property type="entry name" value="THUMPD1-like"/>
</dbReference>
<keyword evidence="3" id="KW-1185">Reference proteome</keyword>
<evidence type="ECO:0000313" key="2">
    <source>
        <dbReference type="EMBL" id="CUG27657.1"/>
    </source>
</evidence>
<evidence type="ECO:0000256" key="1">
    <source>
        <dbReference type="SAM" id="MobiDB-lite"/>
    </source>
</evidence>
<protein>
    <recommendedName>
        <fullName evidence="4">THUMP domain-containing protein</fullName>
    </recommendedName>
</protein>
<dbReference type="GO" id="GO:0006400">
    <property type="term" value="P:tRNA modification"/>
    <property type="evidence" value="ECO:0007669"/>
    <property type="project" value="InterPro"/>
</dbReference>
<dbReference type="EMBL" id="CYKH01000729">
    <property type="protein sequence ID" value="CUG27657.1"/>
    <property type="molecule type" value="Genomic_DNA"/>
</dbReference>
<dbReference type="VEuPathDB" id="TriTrypDB:BSAL_76765"/>
<organism evidence="2 3">
    <name type="scientific">Bodo saltans</name>
    <name type="common">Flagellated protozoan</name>
    <dbReference type="NCBI Taxonomy" id="75058"/>
    <lineage>
        <taxon>Eukaryota</taxon>
        <taxon>Discoba</taxon>
        <taxon>Euglenozoa</taxon>
        <taxon>Kinetoplastea</taxon>
        <taxon>Metakinetoplastina</taxon>
        <taxon>Eubodonida</taxon>
        <taxon>Bodonidae</taxon>
        <taxon>Bodo</taxon>
    </lineage>
</organism>
<gene>
    <name evidence="2" type="ORF">BSAL_76765</name>
</gene>
<feature type="compositionally biased region" description="Acidic residues" evidence="1">
    <location>
        <begin position="54"/>
        <end position="66"/>
    </location>
</feature>
<dbReference type="Proteomes" id="UP000051952">
    <property type="component" value="Unassembled WGS sequence"/>
</dbReference>
<dbReference type="OMA" id="PQRRSEW"/>